<accession>A0A6A6U4H4</accession>
<dbReference type="OrthoDB" id="2420947at2759"/>
<evidence type="ECO:0000256" key="1">
    <source>
        <dbReference type="SAM" id="Coils"/>
    </source>
</evidence>
<feature type="region of interest" description="Disordered" evidence="2">
    <location>
        <begin position="242"/>
        <end position="261"/>
    </location>
</feature>
<evidence type="ECO:0000313" key="3">
    <source>
        <dbReference type="EMBL" id="KAF2666800.1"/>
    </source>
</evidence>
<sequence>MAPRKSGESSRSTVPKTNKGNRVKKPKTRNQSSNQGPTSVSKRAKKSKNRASDAGGENATKRTRKRPSLREVEDLEESIVDDRPEPPTSREFSYLKPTTKKISQDVISTEWNKLPDPAQKRIVEIMRAAKREVVNQSQNAKRAMEAEEVVEHLISRMSSRLGRLPMPPSSKEGSFNLEKLLEKKRNLDLQSTATLNSIKIIKAEIEREQDQLDAERERLEKLETDGESEERMWNEQTKNLGLSLPLESSNDNDDDPDQIGLMEDSDSIFDEDDPDLAPVLSELMNHLRSIRANTQQFEGVATALTTSSMAVNAMLTG</sequence>
<feature type="compositionally biased region" description="Polar residues" evidence="2">
    <location>
        <begin position="29"/>
        <end position="38"/>
    </location>
</feature>
<dbReference type="Pfam" id="PF13094">
    <property type="entry name" value="CENP-Q"/>
    <property type="match status" value="1"/>
</dbReference>
<evidence type="ECO:0000313" key="4">
    <source>
        <dbReference type="Proteomes" id="UP000799302"/>
    </source>
</evidence>
<dbReference type="InterPro" id="IPR025212">
    <property type="entry name" value="CAD_CENP-Q"/>
</dbReference>
<keyword evidence="4" id="KW-1185">Reference proteome</keyword>
<feature type="region of interest" description="Disordered" evidence="2">
    <location>
        <begin position="1"/>
        <end position="96"/>
    </location>
</feature>
<reference evidence="3" key="1">
    <citation type="journal article" date="2020" name="Stud. Mycol.">
        <title>101 Dothideomycetes genomes: a test case for predicting lifestyles and emergence of pathogens.</title>
        <authorList>
            <person name="Haridas S."/>
            <person name="Albert R."/>
            <person name="Binder M."/>
            <person name="Bloem J."/>
            <person name="Labutti K."/>
            <person name="Salamov A."/>
            <person name="Andreopoulos B."/>
            <person name="Baker S."/>
            <person name="Barry K."/>
            <person name="Bills G."/>
            <person name="Bluhm B."/>
            <person name="Cannon C."/>
            <person name="Castanera R."/>
            <person name="Culley D."/>
            <person name="Daum C."/>
            <person name="Ezra D."/>
            <person name="Gonzalez J."/>
            <person name="Henrissat B."/>
            <person name="Kuo A."/>
            <person name="Liang C."/>
            <person name="Lipzen A."/>
            <person name="Lutzoni F."/>
            <person name="Magnuson J."/>
            <person name="Mondo S."/>
            <person name="Nolan M."/>
            <person name="Ohm R."/>
            <person name="Pangilinan J."/>
            <person name="Park H.-J."/>
            <person name="Ramirez L."/>
            <person name="Alfaro M."/>
            <person name="Sun H."/>
            <person name="Tritt A."/>
            <person name="Yoshinaga Y."/>
            <person name="Zwiers L.-H."/>
            <person name="Turgeon B."/>
            <person name="Goodwin S."/>
            <person name="Spatafora J."/>
            <person name="Crous P."/>
            <person name="Grigoriev I."/>
        </authorList>
    </citation>
    <scope>NUCLEOTIDE SEQUENCE</scope>
    <source>
        <strain evidence="3">CBS 115976</strain>
    </source>
</reference>
<feature type="coiled-coil region" evidence="1">
    <location>
        <begin position="195"/>
        <end position="232"/>
    </location>
</feature>
<gene>
    <name evidence="3" type="ORF">BT63DRAFT_441857</name>
</gene>
<feature type="compositionally biased region" description="Polar residues" evidence="2">
    <location>
        <begin position="9"/>
        <end position="18"/>
    </location>
</feature>
<evidence type="ECO:0008006" key="5">
    <source>
        <dbReference type="Google" id="ProtNLM"/>
    </source>
</evidence>
<keyword evidence="1" id="KW-0175">Coiled coil</keyword>
<protein>
    <recommendedName>
        <fullName evidence="5">CENP-Q, a CENPA-CAD centromere complex subunit</fullName>
    </recommendedName>
</protein>
<proteinExistence type="predicted"/>
<feature type="compositionally biased region" description="Acidic residues" evidence="2">
    <location>
        <begin position="250"/>
        <end position="261"/>
    </location>
</feature>
<name>A0A6A6U4H4_9PEZI</name>
<feature type="compositionally biased region" description="Basic residues" evidence="2">
    <location>
        <begin position="19"/>
        <end position="28"/>
    </location>
</feature>
<dbReference type="Proteomes" id="UP000799302">
    <property type="component" value="Unassembled WGS sequence"/>
</dbReference>
<dbReference type="EMBL" id="MU004238">
    <property type="protein sequence ID" value="KAF2666800.1"/>
    <property type="molecule type" value="Genomic_DNA"/>
</dbReference>
<dbReference type="AlphaFoldDB" id="A0A6A6U4H4"/>
<evidence type="ECO:0000256" key="2">
    <source>
        <dbReference type="SAM" id="MobiDB-lite"/>
    </source>
</evidence>
<organism evidence="3 4">
    <name type="scientific">Microthyrium microscopicum</name>
    <dbReference type="NCBI Taxonomy" id="703497"/>
    <lineage>
        <taxon>Eukaryota</taxon>
        <taxon>Fungi</taxon>
        <taxon>Dikarya</taxon>
        <taxon>Ascomycota</taxon>
        <taxon>Pezizomycotina</taxon>
        <taxon>Dothideomycetes</taxon>
        <taxon>Dothideomycetes incertae sedis</taxon>
        <taxon>Microthyriales</taxon>
        <taxon>Microthyriaceae</taxon>
        <taxon>Microthyrium</taxon>
    </lineage>
</organism>